<dbReference type="Gene3D" id="1.10.150.20">
    <property type="entry name" value="5' to 3' exonuclease, C-terminal subdomain"/>
    <property type="match status" value="1"/>
</dbReference>
<feature type="domain" description="XPG-I" evidence="9">
    <location>
        <begin position="597"/>
        <end position="668"/>
    </location>
</feature>
<dbReference type="InterPro" id="IPR006085">
    <property type="entry name" value="XPG_DNA_repair_N"/>
</dbReference>
<evidence type="ECO:0000256" key="8">
    <source>
        <dbReference type="SAM" id="MobiDB-lite"/>
    </source>
</evidence>
<keyword evidence="5" id="KW-0378">Hydrolase</keyword>
<protein>
    <submittedName>
        <fullName evidence="11">Elongation of fatty acids protein 2</fullName>
    </submittedName>
</protein>
<dbReference type="GO" id="GO:0006281">
    <property type="term" value="P:DNA repair"/>
    <property type="evidence" value="ECO:0007669"/>
    <property type="project" value="UniProtKB-ARBA"/>
</dbReference>
<dbReference type="SUPFAM" id="SSF88723">
    <property type="entry name" value="PIN domain-like"/>
    <property type="match status" value="1"/>
</dbReference>
<dbReference type="SMART" id="SM00279">
    <property type="entry name" value="HhH2"/>
    <property type="match status" value="1"/>
</dbReference>
<feature type="domain" description="XPG N-terminal" evidence="10">
    <location>
        <begin position="1"/>
        <end position="93"/>
    </location>
</feature>
<name>A0A9P8BTZ3_9FUNG</name>
<dbReference type="InterPro" id="IPR006086">
    <property type="entry name" value="XPG-I_dom"/>
</dbReference>
<dbReference type="GO" id="GO:0046872">
    <property type="term" value="F:metal ion binding"/>
    <property type="evidence" value="ECO:0007669"/>
    <property type="project" value="UniProtKB-KW"/>
</dbReference>
<dbReference type="GO" id="GO:0017108">
    <property type="term" value="F:5'-flap endonuclease activity"/>
    <property type="evidence" value="ECO:0007669"/>
    <property type="project" value="TreeGrafter"/>
</dbReference>
<evidence type="ECO:0000313" key="12">
    <source>
        <dbReference type="Proteomes" id="UP000707451"/>
    </source>
</evidence>
<dbReference type="PANTHER" id="PTHR11081:SF9">
    <property type="entry name" value="FLAP ENDONUCLEASE 1"/>
    <property type="match status" value="1"/>
</dbReference>
<feature type="coiled-coil region" evidence="7">
    <location>
        <begin position="415"/>
        <end position="442"/>
    </location>
</feature>
<dbReference type="InterPro" id="IPR008918">
    <property type="entry name" value="HhH2"/>
</dbReference>
<dbReference type="InterPro" id="IPR029060">
    <property type="entry name" value="PIN-like_dom_sf"/>
</dbReference>
<evidence type="ECO:0000313" key="11">
    <source>
        <dbReference type="EMBL" id="KAG9067748.1"/>
    </source>
</evidence>
<feature type="region of interest" description="Disordered" evidence="8">
    <location>
        <begin position="365"/>
        <end position="394"/>
    </location>
</feature>
<organism evidence="11 12">
    <name type="scientific">Linnemannia hyalina</name>
    <dbReference type="NCBI Taxonomy" id="64524"/>
    <lineage>
        <taxon>Eukaryota</taxon>
        <taxon>Fungi</taxon>
        <taxon>Fungi incertae sedis</taxon>
        <taxon>Mucoromycota</taxon>
        <taxon>Mortierellomycotina</taxon>
        <taxon>Mortierellomycetes</taxon>
        <taxon>Mortierellales</taxon>
        <taxon>Mortierellaceae</taxon>
        <taxon>Linnemannia</taxon>
    </lineage>
</organism>
<dbReference type="Proteomes" id="UP000707451">
    <property type="component" value="Unassembled WGS sequence"/>
</dbReference>
<keyword evidence="12" id="KW-1185">Reference proteome</keyword>
<dbReference type="SMART" id="SM00485">
    <property type="entry name" value="XPGN"/>
    <property type="match status" value="1"/>
</dbReference>
<evidence type="ECO:0000256" key="1">
    <source>
        <dbReference type="ARBA" id="ARBA00001946"/>
    </source>
</evidence>
<dbReference type="InterPro" id="IPR036279">
    <property type="entry name" value="5-3_exonuclease_C_sf"/>
</dbReference>
<feature type="region of interest" description="Disordered" evidence="8">
    <location>
        <begin position="162"/>
        <end position="222"/>
    </location>
</feature>
<proteinExistence type="predicted"/>
<keyword evidence="6" id="KW-0460">Magnesium</keyword>
<sequence length="828" mass="91404">MGVKGLTALLQRLAPDAVRTQHISHYKGKSLAIDVSCFLNRFNPHPARVQRNLYRLCTYFHLHDIQPIFVFDGPDRIVEKEQEGFRREAMKERVKKSFRLEKIRKTRLKGLKGSAQILKDFSTEEFVSMLEDMRKQDGGDGRDSITQVVSVVLDADDEGTIAGRKDKELAPTVVLPKEPSVTPPDPETMTPKPTTPTPPKRSAPITKAPTESSGDNNKGFSPQQELHLAKIYDLMEEDLIGMDEESFWTIPPLPDEFYRQLEQDHAQLLTAYGGDPFTNNTSITGADERQLVGILGGSYERDFEGFDVFERELDTLDRLELDVDTLDGMDVIYDLSDQATEPTGDNDGAWQSPPLVLKTGTSIHNLFSSTDRPPTSLPEAPSPEEEESAATKKRVQTALEEYIRSSEKSYEDAEVEELATTSTRKQRALDALEQKLVQEIKEWTGIDPQLDPVAEVEEITTSDSDVALLPQIISSAVLEPAKEGEDPLQQEATPTRTTKVEELVPEMAPVVETEPVWSVESEPSDTSSALREEDAILMKDTDNTTEILPTAAEEQDQDVKSMIHSVLSAHRQIFTTLERRTLRVTRSLVLSCQRLLVAMGEPVIEAKDAEAEAVCAQLTTLGLTDASVSEDTDTAVFGNGLLLRQVGASGDRGIIEIDPVVAREQLGLSRDAFRDLCILCGTDFSGTMEGIGPKRAAKLIQYYGSIESVMANSGYKPRPDFFYDRARRVFDRTPAVPLDPAVYKSKPEVQPLLLELLLKYDINPEEIKQDLLNGPKAEEGVPAFGQDACSQASRAFGGSNGMGIDPFSATVISIPSFASKPGSSPLSQ</sequence>
<keyword evidence="3" id="KW-0479">Metal-binding</keyword>
<evidence type="ECO:0000256" key="6">
    <source>
        <dbReference type="ARBA" id="ARBA00022842"/>
    </source>
</evidence>
<feature type="compositionally biased region" description="Polar residues" evidence="8">
    <location>
        <begin position="209"/>
        <end position="222"/>
    </location>
</feature>
<comment type="caution">
    <text evidence="11">The sequence shown here is derived from an EMBL/GenBank/DDBJ whole genome shotgun (WGS) entry which is preliminary data.</text>
</comment>
<evidence type="ECO:0000256" key="2">
    <source>
        <dbReference type="ARBA" id="ARBA00022722"/>
    </source>
</evidence>
<dbReference type="GO" id="GO:0003677">
    <property type="term" value="F:DNA binding"/>
    <property type="evidence" value="ECO:0007669"/>
    <property type="project" value="InterPro"/>
</dbReference>
<evidence type="ECO:0000256" key="7">
    <source>
        <dbReference type="SAM" id="Coils"/>
    </source>
</evidence>
<reference evidence="11" key="1">
    <citation type="submission" date="2021-06" db="EMBL/GenBank/DDBJ databases">
        <title>Genome Sequence of Mortierella hyaline Strain SCG-10, a Cold-Adapted, Nitrate-Reducing Fungus Isolated from Soil in Minnesota, USA.</title>
        <authorList>
            <person name="Aldossari N."/>
        </authorList>
    </citation>
    <scope>NUCLEOTIDE SEQUENCE</scope>
    <source>
        <strain evidence="11">SCG-10</strain>
    </source>
</reference>
<dbReference type="Pfam" id="PF00867">
    <property type="entry name" value="XPG_I"/>
    <property type="match status" value="1"/>
</dbReference>
<dbReference type="Gene3D" id="3.40.50.1010">
    <property type="entry name" value="5'-nuclease"/>
    <property type="match status" value="2"/>
</dbReference>
<gene>
    <name evidence="11" type="primary">FEN1_1</name>
    <name evidence="11" type="ORF">KI688_011335</name>
</gene>
<evidence type="ECO:0000259" key="10">
    <source>
        <dbReference type="SMART" id="SM00485"/>
    </source>
</evidence>
<keyword evidence="7" id="KW-0175">Coiled coil</keyword>
<dbReference type="AlphaFoldDB" id="A0A9P8BTZ3"/>
<dbReference type="PANTHER" id="PTHR11081">
    <property type="entry name" value="FLAP ENDONUCLEASE FAMILY MEMBER"/>
    <property type="match status" value="1"/>
</dbReference>
<evidence type="ECO:0000259" key="9">
    <source>
        <dbReference type="SMART" id="SM00484"/>
    </source>
</evidence>
<dbReference type="InterPro" id="IPR006084">
    <property type="entry name" value="XPG/Rad2"/>
</dbReference>
<evidence type="ECO:0000256" key="4">
    <source>
        <dbReference type="ARBA" id="ARBA00022759"/>
    </source>
</evidence>
<evidence type="ECO:0000256" key="3">
    <source>
        <dbReference type="ARBA" id="ARBA00022723"/>
    </source>
</evidence>
<evidence type="ECO:0000256" key="5">
    <source>
        <dbReference type="ARBA" id="ARBA00022801"/>
    </source>
</evidence>
<dbReference type="SMART" id="SM00484">
    <property type="entry name" value="XPGI"/>
    <property type="match status" value="1"/>
</dbReference>
<dbReference type="EMBL" id="JAHRHY010000007">
    <property type="protein sequence ID" value="KAG9067748.1"/>
    <property type="molecule type" value="Genomic_DNA"/>
</dbReference>
<accession>A0A9P8BTZ3</accession>
<keyword evidence="4" id="KW-0255">Endonuclease</keyword>
<keyword evidence="2" id="KW-0540">Nuclease</keyword>
<dbReference type="SUPFAM" id="SSF47807">
    <property type="entry name" value="5' to 3' exonuclease, C-terminal subdomain"/>
    <property type="match status" value="1"/>
</dbReference>
<comment type="cofactor">
    <cofactor evidence="1">
        <name>Mg(2+)</name>
        <dbReference type="ChEBI" id="CHEBI:18420"/>
    </cofactor>
</comment>
<dbReference type="OrthoDB" id="31113at2759"/>
<dbReference type="Pfam" id="PF00752">
    <property type="entry name" value="XPG_N"/>
    <property type="match status" value="1"/>
</dbReference>
<dbReference type="PRINTS" id="PR00853">
    <property type="entry name" value="XPGRADSUPER"/>
</dbReference>